<accession>A0ABU1BJW5</accession>
<dbReference type="Pfam" id="PF00072">
    <property type="entry name" value="Response_reg"/>
    <property type="match status" value="1"/>
</dbReference>
<keyword evidence="5" id="KW-1185">Reference proteome</keyword>
<proteinExistence type="predicted"/>
<dbReference type="Proteomes" id="UP001225596">
    <property type="component" value="Unassembled WGS sequence"/>
</dbReference>
<keyword evidence="1 2" id="KW-0597">Phosphoprotein</keyword>
<dbReference type="SMART" id="SM00448">
    <property type="entry name" value="REC"/>
    <property type="match status" value="1"/>
</dbReference>
<dbReference type="InterPro" id="IPR001789">
    <property type="entry name" value="Sig_transdc_resp-reg_receiver"/>
</dbReference>
<evidence type="ECO:0000256" key="1">
    <source>
        <dbReference type="ARBA" id="ARBA00022553"/>
    </source>
</evidence>
<gene>
    <name evidence="4" type="ORF">Q8A64_02580</name>
</gene>
<organism evidence="4 5">
    <name type="scientific">Keguizhuia sedimenti</name>
    <dbReference type="NCBI Taxonomy" id="3064264"/>
    <lineage>
        <taxon>Bacteria</taxon>
        <taxon>Pseudomonadati</taxon>
        <taxon>Pseudomonadota</taxon>
        <taxon>Betaproteobacteria</taxon>
        <taxon>Burkholderiales</taxon>
        <taxon>Oxalobacteraceae</taxon>
        <taxon>Keguizhuia</taxon>
    </lineage>
</organism>
<dbReference type="SUPFAM" id="SSF52172">
    <property type="entry name" value="CheY-like"/>
    <property type="match status" value="1"/>
</dbReference>
<dbReference type="InterPro" id="IPR011006">
    <property type="entry name" value="CheY-like_superfamily"/>
</dbReference>
<dbReference type="PANTHER" id="PTHR44591">
    <property type="entry name" value="STRESS RESPONSE REGULATOR PROTEIN 1"/>
    <property type="match status" value="1"/>
</dbReference>
<dbReference type="Gene3D" id="3.40.50.2300">
    <property type="match status" value="1"/>
</dbReference>
<sequence>MPVKRILIADDSATIRHFLIETLAKAGYEVSTVQTGEDAVRVSEEELPDLVIMDIVMPGMNGYQATRAINRNEATKHIPVLILTSKDMETDRIWAMRQGAKEFITKPIDPNTLIEKVRALA</sequence>
<dbReference type="EMBL" id="JAUYVH010000001">
    <property type="protein sequence ID" value="MDQ9169290.1"/>
    <property type="molecule type" value="Genomic_DNA"/>
</dbReference>
<dbReference type="PROSITE" id="PS50110">
    <property type="entry name" value="RESPONSE_REGULATORY"/>
    <property type="match status" value="1"/>
</dbReference>
<evidence type="ECO:0000256" key="2">
    <source>
        <dbReference type="PROSITE-ProRule" id="PRU00169"/>
    </source>
</evidence>
<dbReference type="RefSeq" id="WP_338435153.1">
    <property type="nucleotide sequence ID" value="NZ_JAUYVH010000001.1"/>
</dbReference>
<name>A0ABU1BJW5_9BURK</name>
<feature type="domain" description="Response regulatory" evidence="3">
    <location>
        <begin position="5"/>
        <end position="121"/>
    </location>
</feature>
<feature type="modified residue" description="4-aspartylphosphate" evidence="2">
    <location>
        <position position="54"/>
    </location>
</feature>
<protein>
    <submittedName>
        <fullName evidence="4">Response regulator</fullName>
    </submittedName>
</protein>
<dbReference type="InterPro" id="IPR050595">
    <property type="entry name" value="Bact_response_regulator"/>
</dbReference>
<dbReference type="PANTHER" id="PTHR44591:SF20">
    <property type="entry name" value="PROTEIN PILH"/>
    <property type="match status" value="1"/>
</dbReference>
<evidence type="ECO:0000313" key="4">
    <source>
        <dbReference type="EMBL" id="MDQ9169290.1"/>
    </source>
</evidence>
<reference evidence="4 5" key="1">
    <citation type="submission" date="2023-08" db="EMBL/GenBank/DDBJ databases">
        <title>Oxalobacteraceae gen .nov., isolated from river sludge outside the plant.</title>
        <authorList>
            <person name="Zhao S.Y."/>
        </authorList>
    </citation>
    <scope>NUCLEOTIDE SEQUENCE [LARGE SCALE GENOMIC DNA]</scope>
    <source>
        <strain evidence="4 5">R-40</strain>
    </source>
</reference>
<evidence type="ECO:0000313" key="5">
    <source>
        <dbReference type="Proteomes" id="UP001225596"/>
    </source>
</evidence>
<evidence type="ECO:0000259" key="3">
    <source>
        <dbReference type="PROSITE" id="PS50110"/>
    </source>
</evidence>
<comment type="caution">
    <text evidence="4">The sequence shown here is derived from an EMBL/GenBank/DDBJ whole genome shotgun (WGS) entry which is preliminary data.</text>
</comment>